<organism evidence="3 4">
    <name type="scientific">Duganella qianjiadongensis</name>
    <dbReference type="NCBI Taxonomy" id="2692176"/>
    <lineage>
        <taxon>Bacteria</taxon>
        <taxon>Pseudomonadati</taxon>
        <taxon>Pseudomonadota</taxon>
        <taxon>Betaproteobacteria</taxon>
        <taxon>Burkholderiales</taxon>
        <taxon>Oxalobacteraceae</taxon>
        <taxon>Telluria group</taxon>
        <taxon>Duganella</taxon>
    </lineage>
</organism>
<dbReference type="Proteomes" id="UP000478090">
    <property type="component" value="Unassembled WGS sequence"/>
</dbReference>
<keyword evidence="4" id="KW-1185">Reference proteome</keyword>
<protein>
    <submittedName>
        <fullName evidence="3">DUF4266 domain-containing protein</fullName>
    </submittedName>
</protein>
<keyword evidence="1" id="KW-0732">Signal</keyword>
<feature type="signal peptide" evidence="1">
    <location>
        <begin position="1"/>
        <end position="26"/>
    </location>
</feature>
<name>A0ABW9VKA2_9BURK</name>
<dbReference type="EMBL" id="WWCM01000006">
    <property type="protein sequence ID" value="MYM39762.1"/>
    <property type="molecule type" value="Genomic_DNA"/>
</dbReference>
<dbReference type="Pfam" id="PF14086">
    <property type="entry name" value="DUF4266"/>
    <property type="match status" value="1"/>
</dbReference>
<sequence>MKALFTSGAMLAACLLLNACSSISPVQPWQKGLLAKPEMTFAGDNIGNEFNEHIYSSREGASGGSGANGGGCGCY</sequence>
<evidence type="ECO:0000313" key="4">
    <source>
        <dbReference type="Proteomes" id="UP000478090"/>
    </source>
</evidence>
<proteinExistence type="predicted"/>
<evidence type="ECO:0000256" key="1">
    <source>
        <dbReference type="SAM" id="SignalP"/>
    </source>
</evidence>
<dbReference type="RefSeq" id="WP_161039133.1">
    <property type="nucleotide sequence ID" value="NZ_WWCM01000006.1"/>
</dbReference>
<evidence type="ECO:0000313" key="3">
    <source>
        <dbReference type="EMBL" id="MYM39762.1"/>
    </source>
</evidence>
<accession>A0ABW9VKA2</accession>
<evidence type="ECO:0000259" key="2">
    <source>
        <dbReference type="Pfam" id="PF14086"/>
    </source>
</evidence>
<dbReference type="InterPro" id="IPR025362">
    <property type="entry name" value="DUF4266"/>
</dbReference>
<feature type="chain" id="PRO_5046010311" evidence="1">
    <location>
        <begin position="27"/>
        <end position="75"/>
    </location>
</feature>
<comment type="caution">
    <text evidence="3">The sequence shown here is derived from an EMBL/GenBank/DDBJ whole genome shotgun (WGS) entry which is preliminary data.</text>
</comment>
<reference evidence="3 4" key="1">
    <citation type="submission" date="2019-12" db="EMBL/GenBank/DDBJ databases">
        <title>Novel species isolated from a subtropical stream in China.</title>
        <authorList>
            <person name="Lu H."/>
        </authorList>
    </citation>
    <scope>NUCLEOTIDE SEQUENCE [LARGE SCALE GENOMIC DNA]</scope>
    <source>
        <strain evidence="3 4">CY13W</strain>
    </source>
</reference>
<gene>
    <name evidence="3" type="ORF">GTP27_10515</name>
</gene>
<feature type="domain" description="DUF4266" evidence="2">
    <location>
        <begin position="26"/>
        <end position="74"/>
    </location>
</feature>